<feature type="region of interest" description="Disordered" evidence="3">
    <location>
        <begin position="205"/>
        <end position="236"/>
    </location>
</feature>
<dbReference type="Gene3D" id="3.90.1530.30">
    <property type="match status" value="1"/>
</dbReference>
<feature type="domain" description="ParB-like N-terminal" evidence="4">
    <location>
        <begin position="30"/>
        <end position="123"/>
    </location>
</feature>
<name>A0A5B9MM43_9BACT</name>
<evidence type="ECO:0000256" key="3">
    <source>
        <dbReference type="SAM" id="MobiDB-lite"/>
    </source>
</evidence>
<reference evidence="5 6" key="1">
    <citation type="submission" date="2019-02" db="EMBL/GenBank/DDBJ databases">
        <title>Planctomycetal bacteria perform biofilm scaping via a novel small molecule.</title>
        <authorList>
            <person name="Jeske O."/>
            <person name="Boedeker C."/>
            <person name="Wiegand S."/>
            <person name="Breitling P."/>
            <person name="Kallscheuer N."/>
            <person name="Jogler M."/>
            <person name="Rohde M."/>
            <person name="Petersen J."/>
            <person name="Medema M.H."/>
            <person name="Surup F."/>
            <person name="Jogler C."/>
        </authorList>
    </citation>
    <scope>NUCLEOTIDE SEQUENCE [LARGE SCALE GENOMIC DNA]</scope>
    <source>
        <strain evidence="5 6">Mal15</strain>
    </source>
</reference>
<feature type="compositionally biased region" description="Basic residues" evidence="3">
    <location>
        <begin position="220"/>
        <end position="236"/>
    </location>
</feature>
<evidence type="ECO:0000313" key="6">
    <source>
        <dbReference type="Proteomes" id="UP000321353"/>
    </source>
</evidence>
<feature type="compositionally biased region" description="Polar residues" evidence="3">
    <location>
        <begin position="209"/>
        <end position="218"/>
    </location>
</feature>
<dbReference type="InterPro" id="IPR050336">
    <property type="entry name" value="Chromosome_partition/occlusion"/>
</dbReference>
<dbReference type="Pfam" id="PF17762">
    <property type="entry name" value="HTH_ParB"/>
    <property type="match status" value="1"/>
</dbReference>
<evidence type="ECO:0000259" key="4">
    <source>
        <dbReference type="SMART" id="SM00470"/>
    </source>
</evidence>
<gene>
    <name evidence="5" type="primary">spo0C</name>
    <name evidence="5" type="ORF">Mal15_55570</name>
</gene>
<proteinExistence type="inferred from homology"/>
<dbReference type="GO" id="GO:0003677">
    <property type="term" value="F:DNA binding"/>
    <property type="evidence" value="ECO:0007669"/>
    <property type="project" value="InterPro"/>
</dbReference>
<dbReference type="NCBIfam" id="TIGR00180">
    <property type="entry name" value="parB_part"/>
    <property type="match status" value="1"/>
</dbReference>
<dbReference type="InterPro" id="IPR004437">
    <property type="entry name" value="ParB/RepB/Spo0J"/>
</dbReference>
<organism evidence="5 6">
    <name type="scientific">Stieleria maiorica</name>
    <dbReference type="NCBI Taxonomy" id="2795974"/>
    <lineage>
        <taxon>Bacteria</taxon>
        <taxon>Pseudomonadati</taxon>
        <taxon>Planctomycetota</taxon>
        <taxon>Planctomycetia</taxon>
        <taxon>Pirellulales</taxon>
        <taxon>Pirellulaceae</taxon>
        <taxon>Stieleria</taxon>
    </lineage>
</organism>
<sequence>MGIRGVDQKPQLSPVPNSKDVGRRALRNFGTVAIDSVIPDPDQPRTKFSDDEIQRLANSIQDKGQLHPIHVRWSEAHDKWIIISGERRYRATKAAGLPSINCQFQEQELSKTEILEQQLIENLLREDLKAIEEAKAFEQLMKLNGWTGKELGVAIRVNPSRITRSLSLLKLPVDIQDRVESGDLSPTAAYELSKLPNDEQRRAALASGESLTGSTSVKKMQGKVRERKGKSAPKRRGLKQTFLTEDGWKITVSANKKGNYHEMEQALEQALDEVRLRIQNNVHLG</sequence>
<protein>
    <submittedName>
        <fullName evidence="5">Chromosome-partitioning protein Spo0J</fullName>
    </submittedName>
</protein>
<dbReference type="KEGG" id="smam:Mal15_55570"/>
<keyword evidence="2" id="KW-0159">Chromosome partition</keyword>
<dbReference type="Gene3D" id="1.10.10.2830">
    <property type="match status" value="1"/>
</dbReference>
<dbReference type="EMBL" id="CP036264">
    <property type="protein sequence ID" value="QEG01480.1"/>
    <property type="molecule type" value="Genomic_DNA"/>
</dbReference>
<evidence type="ECO:0000313" key="5">
    <source>
        <dbReference type="EMBL" id="QEG01480.1"/>
    </source>
</evidence>
<dbReference type="SUPFAM" id="SSF109709">
    <property type="entry name" value="KorB DNA-binding domain-like"/>
    <property type="match status" value="1"/>
</dbReference>
<dbReference type="InterPro" id="IPR041468">
    <property type="entry name" value="HTH_ParB/Spo0J"/>
</dbReference>
<dbReference type="SUPFAM" id="SSF110849">
    <property type="entry name" value="ParB/Sulfiredoxin"/>
    <property type="match status" value="1"/>
</dbReference>
<dbReference type="Pfam" id="PF02195">
    <property type="entry name" value="ParB_N"/>
    <property type="match status" value="1"/>
</dbReference>
<dbReference type="GO" id="GO:0005694">
    <property type="term" value="C:chromosome"/>
    <property type="evidence" value="ECO:0007669"/>
    <property type="project" value="TreeGrafter"/>
</dbReference>
<evidence type="ECO:0000256" key="2">
    <source>
        <dbReference type="ARBA" id="ARBA00022829"/>
    </source>
</evidence>
<feature type="region of interest" description="Disordered" evidence="3">
    <location>
        <begin position="1"/>
        <end position="21"/>
    </location>
</feature>
<dbReference type="InterPro" id="IPR003115">
    <property type="entry name" value="ParB_N"/>
</dbReference>
<keyword evidence="6" id="KW-1185">Reference proteome</keyword>
<dbReference type="PANTHER" id="PTHR33375:SF1">
    <property type="entry name" value="CHROMOSOME-PARTITIONING PROTEIN PARB-RELATED"/>
    <property type="match status" value="1"/>
</dbReference>
<dbReference type="GO" id="GO:0007059">
    <property type="term" value="P:chromosome segregation"/>
    <property type="evidence" value="ECO:0007669"/>
    <property type="project" value="UniProtKB-KW"/>
</dbReference>
<evidence type="ECO:0000256" key="1">
    <source>
        <dbReference type="ARBA" id="ARBA00006295"/>
    </source>
</evidence>
<dbReference type="SMART" id="SM00470">
    <property type="entry name" value="ParB"/>
    <property type="match status" value="1"/>
</dbReference>
<dbReference type="Proteomes" id="UP000321353">
    <property type="component" value="Chromosome"/>
</dbReference>
<dbReference type="InterPro" id="IPR036086">
    <property type="entry name" value="ParB/Sulfiredoxin_sf"/>
</dbReference>
<comment type="similarity">
    <text evidence="1">Belongs to the ParB family.</text>
</comment>
<dbReference type="AlphaFoldDB" id="A0A5B9MM43"/>
<accession>A0A5B9MM43</accession>
<dbReference type="PANTHER" id="PTHR33375">
    <property type="entry name" value="CHROMOSOME-PARTITIONING PROTEIN PARB-RELATED"/>
    <property type="match status" value="1"/>
</dbReference>